<dbReference type="InterPro" id="IPR036271">
    <property type="entry name" value="Tet_transcr_reg_TetR-rel_C_sf"/>
</dbReference>
<dbReference type="RefSeq" id="WP_180893427.1">
    <property type="nucleotide sequence ID" value="NZ_JACCKD010000004.1"/>
</dbReference>
<dbReference type="InterPro" id="IPR050624">
    <property type="entry name" value="HTH-type_Tx_Regulator"/>
</dbReference>
<evidence type="ECO:0000313" key="5">
    <source>
        <dbReference type="Proteomes" id="UP000582974"/>
    </source>
</evidence>
<dbReference type="InterPro" id="IPR009057">
    <property type="entry name" value="Homeodomain-like_sf"/>
</dbReference>
<feature type="DNA-binding region" description="H-T-H motif" evidence="2">
    <location>
        <begin position="39"/>
        <end position="58"/>
    </location>
</feature>
<protein>
    <submittedName>
        <fullName evidence="4">TetR/AcrR family transcriptional regulator</fullName>
    </submittedName>
</protein>
<dbReference type="SUPFAM" id="SSF46689">
    <property type="entry name" value="Homeodomain-like"/>
    <property type="match status" value="1"/>
</dbReference>
<dbReference type="PANTHER" id="PTHR43479">
    <property type="entry name" value="ACREF/ENVCD OPERON REPRESSOR-RELATED"/>
    <property type="match status" value="1"/>
</dbReference>
<dbReference type="SUPFAM" id="SSF48498">
    <property type="entry name" value="Tetracyclin repressor-like, C-terminal domain"/>
    <property type="match status" value="1"/>
</dbReference>
<dbReference type="InterPro" id="IPR001647">
    <property type="entry name" value="HTH_TetR"/>
</dbReference>
<dbReference type="Pfam" id="PF00440">
    <property type="entry name" value="TetR_N"/>
    <property type="match status" value="1"/>
</dbReference>
<evidence type="ECO:0000313" key="4">
    <source>
        <dbReference type="EMBL" id="MBA0126620.1"/>
    </source>
</evidence>
<feature type="domain" description="HTH tetR-type" evidence="3">
    <location>
        <begin position="16"/>
        <end position="76"/>
    </location>
</feature>
<sequence>MTTRTYGGKTAHERRSERRAALLDAALDVLAEHGATGVTMRAVCHRARLNDRYFYEHFRDRDALLKAVLDDVTAAGIQHVLGAVARAETDIPTVMRAAIAAGLEFVTEDRRRGTLLVESQATDALRAGRNEVIRSLARTMTTQSRALLGERAPSESDAELAALTLASGVLEVVAMWLRDRLDTSREQLTDVLAGMLVTSVDLPRAIGRSADGASRADPTA</sequence>
<keyword evidence="5" id="KW-1185">Reference proteome</keyword>
<dbReference type="Gene3D" id="1.10.357.10">
    <property type="entry name" value="Tetracycline Repressor, domain 2"/>
    <property type="match status" value="1"/>
</dbReference>
<dbReference type="Proteomes" id="UP000582974">
    <property type="component" value="Unassembled WGS sequence"/>
</dbReference>
<evidence type="ECO:0000256" key="2">
    <source>
        <dbReference type="PROSITE-ProRule" id="PRU00335"/>
    </source>
</evidence>
<accession>A0A838ABK0</accession>
<dbReference type="GO" id="GO:0003677">
    <property type="term" value="F:DNA binding"/>
    <property type="evidence" value="ECO:0007669"/>
    <property type="project" value="UniProtKB-UniRule"/>
</dbReference>
<comment type="caution">
    <text evidence="4">The sequence shown here is derived from an EMBL/GenBank/DDBJ whole genome shotgun (WGS) entry which is preliminary data.</text>
</comment>
<name>A0A838ABK0_9PSEU</name>
<organism evidence="4 5">
    <name type="scientific">Haloechinothrix aidingensis</name>
    <dbReference type="NCBI Taxonomy" id="2752311"/>
    <lineage>
        <taxon>Bacteria</taxon>
        <taxon>Bacillati</taxon>
        <taxon>Actinomycetota</taxon>
        <taxon>Actinomycetes</taxon>
        <taxon>Pseudonocardiales</taxon>
        <taxon>Pseudonocardiaceae</taxon>
        <taxon>Haloechinothrix</taxon>
    </lineage>
</organism>
<evidence type="ECO:0000256" key="1">
    <source>
        <dbReference type="ARBA" id="ARBA00023125"/>
    </source>
</evidence>
<dbReference type="PROSITE" id="PS50977">
    <property type="entry name" value="HTH_TETR_2"/>
    <property type="match status" value="1"/>
</dbReference>
<dbReference type="PRINTS" id="PR00455">
    <property type="entry name" value="HTHTETR"/>
</dbReference>
<reference evidence="4 5" key="1">
    <citation type="submission" date="2020-07" db="EMBL/GenBank/DDBJ databases">
        <title>Genome of Haloechinothrix sp.</title>
        <authorList>
            <person name="Tang S.-K."/>
            <person name="Yang L."/>
            <person name="Zhu W.-Y."/>
        </authorList>
    </citation>
    <scope>NUCLEOTIDE SEQUENCE [LARGE SCALE GENOMIC DNA]</scope>
    <source>
        <strain evidence="4 5">YIM 98757</strain>
    </source>
</reference>
<proteinExistence type="predicted"/>
<gene>
    <name evidence="4" type="ORF">H0B56_13795</name>
</gene>
<evidence type="ECO:0000259" key="3">
    <source>
        <dbReference type="PROSITE" id="PS50977"/>
    </source>
</evidence>
<keyword evidence="1 2" id="KW-0238">DNA-binding</keyword>
<dbReference type="EMBL" id="JACCKD010000004">
    <property type="protein sequence ID" value="MBA0126620.1"/>
    <property type="molecule type" value="Genomic_DNA"/>
</dbReference>
<dbReference type="AlphaFoldDB" id="A0A838ABK0"/>
<dbReference type="PANTHER" id="PTHR43479:SF11">
    <property type="entry name" value="ACREF_ENVCD OPERON REPRESSOR-RELATED"/>
    <property type="match status" value="1"/>
</dbReference>